<reference evidence="10 11" key="1">
    <citation type="submission" date="2016-10" db="EMBL/GenBank/DDBJ databases">
        <authorList>
            <person name="de Groot N.N."/>
        </authorList>
    </citation>
    <scope>NUCLEOTIDE SEQUENCE [LARGE SCALE GENOMIC DNA]</scope>
    <source>
        <strain evidence="10 11">DSM 15269</strain>
    </source>
</reference>
<evidence type="ECO:0000256" key="3">
    <source>
        <dbReference type="ARBA" id="ARBA00023015"/>
    </source>
</evidence>
<dbReference type="Pfam" id="PF00072">
    <property type="entry name" value="Response_reg"/>
    <property type="match status" value="1"/>
</dbReference>
<evidence type="ECO:0000256" key="1">
    <source>
        <dbReference type="ARBA" id="ARBA00022741"/>
    </source>
</evidence>
<dbReference type="AlphaFoldDB" id="A0A1G9ZF21"/>
<dbReference type="InterPro" id="IPR009057">
    <property type="entry name" value="Homeodomain-like_sf"/>
</dbReference>
<evidence type="ECO:0000259" key="8">
    <source>
        <dbReference type="PROSITE" id="PS50045"/>
    </source>
</evidence>
<dbReference type="RefSeq" id="WP_092061460.1">
    <property type="nucleotide sequence ID" value="NZ_FNIN01000001.1"/>
</dbReference>
<dbReference type="CDD" id="cd00009">
    <property type="entry name" value="AAA"/>
    <property type="match status" value="1"/>
</dbReference>
<keyword evidence="1" id="KW-0547">Nucleotide-binding</keyword>
<dbReference type="GO" id="GO:0000160">
    <property type="term" value="P:phosphorelay signal transduction system"/>
    <property type="evidence" value="ECO:0007669"/>
    <property type="project" value="InterPro"/>
</dbReference>
<dbReference type="Gene3D" id="3.40.50.300">
    <property type="entry name" value="P-loop containing nucleotide triphosphate hydrolases"/>
    <property type="match status" value="1"/>
</dbReference>
<dbReference type="InterPro" id="IPR003593">
    <property type="entry name" value="AAA+_ATPase"/>
</dbReference>
<dbReference type="PROSITE" id="PS00688">
    <property type="entry name" value="SIGMA54_INTERACT_3"/>
    <property type="match status" value="1"/>
</dbReference>
<keyword evidence="2" id="KW-0067">ATP-binding</keyword>
<dbReference type="SMART" id="SM00382">
    <property type="entry name" value="AAA"/>
    <property type="match status" value="1"/>
</dbReference>
<dbReference type="SUPFAM" id="SSF52172">
    <property type="entry name" value="CheY-like"/>
    <property type="match status" value="1"/>
</dbReference>
<dbReference type="Gene3D" id="3.40.50.2300">
    <property type="match status" value="1"/>
</dbReference>
<dbReference type="SUPFAM" id="SSF52540">
    <property type="entry name" value="P-loop containing nucleoside triphosphate hydrolases"/>
    <property type="match status" value="1"/>
</dbReference>
<keyword evidence="4 10" id="KW-0238">DNA-binding</keyword>
<dbReference type="InterPro" id="IPR011006">
    <property type="entry name" value="CheY-like_superfamily"/>
</dbReference>
<keyword evidence="5" id="KW-0010">Activator</keyword>
<dbReference type="GO" id="GO:0005524">
    <property type="term" value="F:ATP binding"/>
    <property type="evidence" value="ECO:0007669"/>
    <property type="project" value="UniProtKB-KW"/>
</dbReference>
<protein>
    <submittedName>
        <fullName evidence="10">DNA-binding transcriptional response regulator, NtrC family, contains REC, AAA-type ATPase, and a Fis-type DNA-binding domains</fullName>
    </submittedName>
</protein>
<keyword evidence="3" id="KW-0805">Transcription regulation</keyword>
<keyword evidence="7" id="KW-0597">Phosphoprotein</keyword>
<dbReference type="Proteomes" id="UP000199602">
    <property type="component" value="Unassembled WGS sequence"/>
</dbReference>
<feature type="domain" description="Response regulatory" evidence="9">
    <location>
        <begin position="6"/>
        <end position="120"/>
    </location>
</feature>
<evidence type="ECO:0000256" key="4">
    <source>
        <dbReference type="ARBA" id="ARBA00023125"/>
    </source>
</evidence>
<dbReference type="FunFam" id="1.10.8.60:FF:000014">
    <property type="entry name" value="DNA-binding transcriptional regulator NtrC"/>
    <property type="match status" value="1"/>
</dbReference>
<dbReference type="FunFam" id="3.40.50.300:FF:000006">
    <property type="entry name" value="DNA-binding transcriptional regulator NtrC"/>
    <property type="match status" value="1"/>
</dbReference>
<dbReference type="EMBL" id="FNIN01000001">
    <property type="protein sequence ID" value="SDN20002.1"/>
    <property type="molecule type" value="Genomic_DNA"/>
</dbReference>
<dbReference type="InterPro" id="IPR025943">
    <property type="entry name" value="Sigma_54_int_dom_ATP-bd_2"/>
</dbReference>
<accession>A0A1G9ZF21</accession>
<sequence>MKNSANILIIDDEKIALKNLSHILEKEGYNIVPIQFPKKALEILETHEPDLVITDLKMPEVSGLQILKKTKELYPYTEVILITGHASIDTAVESMKLGAYYYLEKPYKLEEVRKITKEALTKRSLILENQKLKQELKESSILEQIKGKSAAIKKVIATIKQVAKSNSNILIIGESGTGKELIAKAIHELSPRSQQPFVAFNCGSLTEELIANELFGHEAGAFTGATSLKKGLIEIAHKGTLFLDEIGDMPLSQQVKLLRVIQEKEILRVGGTKPIKVDVRFIAATHRDLQVEIQQGNFRQDLFYRLNVISIALPPLSERKDDIPILANYFLAQKSKEQNKEIQGFSVEAMKLLKHYSWPGNIRELENVIERAVTLSNADIITEDDLPEYIKSIDIIIYHKDFSEIPSLEEVEKRYIKWVLEKCNFNKTRASKIIGIDRVSLWRKLKKYKLNN</sequence>
<dbReference type="Pfam" id="PF25601">
    <property type="entry name" value="AAA_lid_14"/>
    <property type="match status" value="1"/>
</dbReference>
<dbReference type="OrthoDB" id="9763792at2"/>
<dbReference type="GO" id="GO:0043565">
    <property type="term" value="F:sequence-specific DNA binding"/>
    <property type="evidence" value="ECO:0007669"/>
    <property type="project" value="InterPro"/>
</dbReference>
<dbReference type="Pfam" id="PF00158">
    <property type="entry name" value="Sigma54_activat"/>
    <property type="match status" value="1"/>
</dbReference>
<dbReference type="Gene3D" id="1.10.10.60">
    <property type="entry name" value="Homeodomain-like"/>
    <property type="match status" value="1"/>
</dbReference>
<dbReference type="SUPFAM" id="SSF46689">
    <property type="entry name" value="Homeodomain-like"/>
    <property type="match status" value="1"/>
</dbReference>
<evidence type="ECO:0000259" key="9">
    <source>
        <dbReference type="PROSITE" id="PS50110"/>
    </source>
</evidence>
<dbReference type="InterPro" id="IPR058031">
    <property type="entry name" value="AAA_lid_NorR"/>
</dbReference>
<dbReference type="SMART" id="SM00448">
    <property type="entry name" value="REC"/>
    <property type="match status" value="1"/>
</dbReference>
<evidence type="ECO:0000256" key="5">
    <source>
        <dbReference type="ARBA" id="ARBA00023159"/>
    </source>
</evidence>
<dbReference type="InterPro" id="IPR002078">
    <property type="entry name" value="Sigma_54_int"/>
</dbReference>
<dbReference type="GO" id="GO:0006355">
    <property type="term" value="P:regulation of DNA-templated transcription"/>
    <property type="evidence" value="ECO:0007669"/>
    <property type="project" value="InterPro"/>
</dbReference>
<dbReference type="InterPro" id="IPR002197">
    <property type="entry name" value="HTH_Fis"/>
</dbReference>
<dbReference type="PANTHER" id="PTHR32071">
    <property type="entry name" value="TRANSCRIPTIONAL REGULATORY PROTEIN"/>
    <property type="match status" value="1"/>
</dbReference>
<keyword evidence="11" id="KW-1185">Reference proteome</keyword>
<organism evidence="10 11">
    <name type="scientific">Desulfonauticus submarinus</name>
    <dbReference type="NCBI Taxonomy" id="206665"/>
    <lineage>
        <taxon>Bacteria</taxon>
        <taxon>Pseudomonadati</taxon>
        <taxon>Thermodesulfobacteriota</taxon>
        <taxon>Desulfovibrionia</taxon>
        <taxon>Desulfovibrionales</taxon>
        <taxon>Desulfonauticaceae</taxon>
        <taxon>Desulfonauticus</taxon>
    </lineage>
</organism>
<feature type="modified residue" description="4-aspartylphosphate" evidence="7">
    <location>
        <position position="55"/>
    </location>
</feature>
<name>A0A1G9ZF21_9BACT</name>
<keyword evidence="6" id="KW-0804">Transcription</keyword>
<evidence type="ECO:0000313" key="10">
    <source>
        <dbReference type="EMBL" id="SDN20002.1"/>
    </source>
</evidence>
<dbReference type="PROSITE" id="PS00676">
    <property type="entry name" value="SIGMA54_INTERACT_2"/>
    <property type="match status" value="1"/>
</dbReference>
<dbReference type="PANTHER" id="PTHR32071:SF119">
    <property type="entry name" value="SIGMA L-DEPENDENT TRANSCRIPTIONAL REGULATOR YPLP-RELATED"/>
    <property type="match status" value="1"/>
</dbReference>
<evidence type="ECO:0000256" key="2">
    <source>
        <dbReference type="ARBA" id="ARBA00022840"/>
    </source>
</evidence>
<dbReference type="InterPro" id="IPR025662">
    <property type="entry name" value="Sigma_54_int_dom_ATP-bd_1"/>
</dbReference>
<dbReference type="STRING" id="206665.SAMN04488516_1012"/>
<evidence type="ECO:0000256" key="6">
    <source>
        <dbReference type="ARBA" id="ARBA00023163"/>
    </source>
</evidence>
<gene>
    <name evidence="10" type="ORF">SAMN04488516_1012</name>
</gene>
<evidence type="ECO:0000256" key="7">
    <source>
        <dbReference type="PROSITE-ProRule" id="PRU00169"/>
    </source>
</evidence>
<proteinExistence type="predicted"/>
<dbReference type="InterPro" id="IPR025944">
    <property type="entry name" value="Sigma_54_int_dom_CS"/>
</dbReference>
<evidence type="ECO:0000313" key="11">
    <source>
        <dbReference type="Proteomes" id="UP000199602"/>
    </source>
</evidence>
<feature type="domain" description="Sigma-54 factor interaction" evidence="8">
    <location>
        <begin position="145"/>
        <end position="374"/>
    </location>
</feature>
<dbReference type="PRINTS" id="PR01590">
    <property type="entry name" value="HTHFIS"/>
</dbReference>
<dbReference type="PROSITE" id="PS50110">
    <property type="entry name" value="RESPONSE_REGULATORY"/>
    <property type="match status" value="1"/>
</dbReference>
<dbReference type="PROSITE" id="PS00675">
    <property type="entry name" value="SIGMA54_INTERACT_1"/>
    <property type="match status" value="1"/>
</dbReference>
<dbReference type="PROSITE" id="PS50045">
    <property type="entry name" value="SIGMA54_INTERACT_4"/>
    <property type="match status" value="1"/>
</dbReference>
<dbReference type="Pfam" id="PF02954">
    <property type="entry name" value="HTH_8"/>
    <property type="match status" value="1"/>
</dbReference>
<dbReference type="InterPro" id="IPR027417">
    <property type="entry name" value="P-loop_NTPase"/>
</dbReference>
<dbReference type="Gene3D" id="1.10.8.60">
    <property type="match status" value="1"/>
</dbReference>
<dbReference type="InterPro" id="IPR001789">
    <property type="entry name" value="Sig_transdc_resp-reg_receiver"/>
</dbReference>